<keyword evidence="2" id="KW-0560">Oxidoreductase</keyword>
<dbReference type="Pfam" id="PF05368">
    <property type="entry name" value="NmrA"/>
    <property type="match status" value="2"/>
</dbReference>
<evidence type="ECO:0000256" key="2">
    <source>
        <dbReference type="ARBA" id="ARBA00023002"/>
    </source>
</evidence>
<dbReference type="InterPro" id="IPR045312">
    <property type="entry name" value="PCBER-like"/>
</dbReference>
<keyword evidence="1" id="KW-0521">NADP</keyword>
<feature type="domain" description="NmrA-like" evidence="3">
    <location>
        <begin position="3"/>
        <end position="161"/>
    </location>
</feature>
<keyword evidence="5" id="KW-1185">Reference proteome</keyword>
<dbReference type="InterPro" id="IPR008030">
    <property type="entry name" value="NmrA-like"/>
</dbReference>
<evidence type="ECO:0000256" key="1">
    <source>
        <dbReference type="ARBA" id="ARBA00022857"/>
    </source>
</evidence>
<proteinExistence type="predicted"/>
<dbReference type="PANTHER" id="PTHR43349">
    <property type="entry name" value="PINORESINOL REDUCTASE-RELATED"/>
    <property type="match status" value="1"/>
</dbReference>
<dbReference type="SUPFAM" id="SSF51735">
    <property type="entry name" value="NAD(P)-binding Rossmann-fold domains"/>
    <property type="match status" value="2"/>
</dbReference>
<gene>
    <name evidence="4" type="ORF">CSSPTR1EN2_LOCUS1539</name>
</gene>
<evidence type="ECO:0000313" key="5">
    <source>
        <dbReference type="Proteomes" id="UP001497512"/>
    </source>
</evidence>
<organism evidence="4 5">
    <name type="scientific">Sphagnum troendelagicum</name>
    <dbReference type="NCBI Taxonomy" id="128251"/>
    <lineage>
        <taxon>Eukaryota</taxon>
        <taxon>Viridiplantae</taxon>
        <taxon>Streptophyta</taxon>
        <taxon>Embryophyta</taxon>
        <taxon>Bryophyta</taxon>
        <taxon>Sphagnophytina</taxon>
        <taxon>Sphagnopsida</taxon>
        <taxon>Sphagnales</taxon>
        <taxon>Sphagnaceae</taxon>
        <taxon>Sphagnum</taxon>
    </lineage>
</organism>
<dbReference type="Gene3D" id="3.90.25.10">
    <property type="entry name" value="UDP-galactose 4-epimerase, domain 1"/>
    <property type="match status" value="1"/>
</dbReference>
<sequence length="508" mass="55378">MGNSKILVVGATGAIGSFITKASARLGHPTFALVRPTTAGPHSSKKELIDSFKASGITILEGDINDHESLVAALKQVDVVISTLGTAQLPDQLNLITAIKEAGHITRFLPSEFGDDPERTVQTKATDVLFVDKIKARNAIRAAGIPYTFVNSNSFASLFLGSWIFRFESLFSASWAFSFSRFPEQQELKLPRDKVTILGDGNAKGLKILVVGATGYLGPFITAASVRLGHPTFALVRPATARPDSSKSKLIESFKASGITILEGDIQDHESLVAALKQVDVVISTVGGAQLRDQLKLITAIKEVGHITRFLPSEFGNDPERSVRLKPTDAVFQSKVKIRNAIKAAGIPYTFVNSNSFASYFLASLGQRDLTTPPRDKLTILGDGNAKVIFNAEEDIGTFTIKAVDDPRTLNKQLLIRPEPNTKSINEAVLLWENKIGHNLEKTYVPESEVLKQIEGTPFPNNISLAISYSVLVKGDQYFEPGPDDVDASELYPDVKYTTVDEYLNRYL</sequence>
<name>A0ABP0TBL0_9BRYO</name>
<evidence type="ECO:0000259" key="3">
    <source>
        <dbReference type="Pfam" id="PF05368"/>
    </source>
</evidence>
<protein>
    <recommendedName>
        <fullName evidence="3">NmrA-like domain-containing protein</fullName>
    </recommendedName>
</protein>
<dbReference type="EMBL" id="OZ019893">
    <property type="protein sequence ID" value="CAK9191735.1"/>
    <property type="molecule type" value="Genomic_DNA"/>
</dbReference>
<dbReference type="Gene3D" id="3.40.50.720">
    <property type="entry name" value="NAD(P)-binding Rossmann-like Domain"/>
    <property type="match status" value="2"/>
</dbReference>
<dbReference type="Proteomes" id="UP001497512">
    <property type="component" value="Chromosome 1"/>
</dbReference>
<accession>A0ABP0TBL0</accession>
<dbReference type="PANTHER" id="PTHR43349:SF93">
    <property type="entry name" value="ISOFLAVONE REDUCTASE HOMOLOG P3-RELATED"/>
    <property type="match status" value="1"/>
</dbReference>
<dbReference type="InterPro" id="IPR036291">
    <property type="entry name" value="NAD(P)-bd_dom_sf"/>
</dbReference>
<reference evidence="4 5" key="1">
    <citation type="submission" date="2024-02" db="EMBL/GenBank/DDBJ databases">
        <authorList>
            <consortium name="ELIXIR-Norway"/>
            <consortium name="Elixir Norway"/>
        </authorList>
    </citation>
    <scope>NUCLEOTIDE SEQUENCE [LARGE SCALE GENOMIC DNA]</scope>
</reference>
<dbReference type="CDD" id="cd05259">
    <property type="entry name" value="PCBER_SDR_a"/>
    <property type="match status" value="1"/>
</dbReference>
<dbReference type="InterPro" id="IPR050608">
    <property type="entry name" value="NmrA-type/Isoflavone_red_sf"/>
</dbReference>
<feature type="domain" description="NmrA-like" evidence="3">
    <location>
        <begin position="207"/>
        <end position="504"/>
    </location>
</feature>
<evidence type="ECO:0000313" key="4">
    <source>
        <dbReference type="EMBL" id="CAK9191735.1"/>
    </source>
</evidence>